<dbReference type="AlphaFoldDB" id="W6YMW8"/>
<feature type="region of interest" description="Disordered" evidence="1">
    <location>
        <begin position="117"/>
        <end position="170"/>
    </location>
</feature>
<evidence type="ECO:0000313" key="2">
    <source>
        <dbReference type="EMBL" id="EUC32726.1"/>
    </source>
</evidence>
<dbReference type="Proteomes" id="UP000053841">
    <property type="component" value="Unassembled WGS sequence"/>
</dbReference>
<keyword evidence="3" id="KW-1185">Reference proteome</keyword>
<gene>
    <name evidence="2" type="ORF">COCCADRAFT_26844</name>
</gene>
<organism evidence="2 3">
    <name type="scientific">Cochliobolus carbonum (strain 26-R-13)</name>
    <name type="common">Maize leaf spot fungus</name>
    <name type="synonym">Bipolaris zeicola</name>
    <dbReference type="NCBI Taxonomy" id="930089"/>
    <lineage>
        <taxon>Eukaryota</taxon>
        <taxon>Fungi</taxon>
        <taxon>Dikarya</taxon>
        <taxon>Ascomycota</taxon>
        <taxon>Pezizomycotina</taxon>
        <taxon>Dothideomycetes</taxon>
        <taxon>Pleosporomycetidae</taxon>
        <taxon>Pleosporales</taxon>
        <taxon>Pleosporineae</taxon>
        <taxon>Pleosporaceae</taxon>
        <taxon>Bipolaris</taxon>
    </lineage>
</organism>
<protein>
    <submittedName>
        <fullName evidence="2">Uncharacterized protein</fullName>
    </submittedName>
</protein>
<dbReference type="GeneID" id="19146075"/>
<dbReference type="OrthoDB" id="10655429at2759"/>
<name>W6YMW8_COCC2</name>
<dbReference type="EMBL" id="KI964626">
    <property type="protein sequence ID" value="EUC32726.1"/>
    <property type="molecule type" value="Genomic_DNA"/>
</dbReference>
<evidence type="ECO:0000256" key="1">
    <source>
        <dbReference type="SAM" id="MobiDB-lite"/>
    </source>
</evidence>
<proteinExistence type="predicted"/>
<dbReference type="HOGENOM" id="CLU_692585_0_0_1"/>
<evidence type="ECO:0000313" key="3">
    <source>
        <dbReference type="Proteomes" id="UP000053841"/>
    </source>
</evidence>
<dbReference type="KEGG" id="bze:COCCADRAFT_26844"/>
<reference evidence="2 3" key="1">
    <citation type="journal article" date="2013" name="PLoS Genet.">
        <title>Comparative genome structure, secondary metabolite, and effector coding capacity across Cochliobolus pathogens.</title>
        <authorList>
            <person name="Condon B.J."/>
            <person name="Leng Y."/>
            <person name="Wu D."/>
            <person name="Bushley K.E."/>
            <person name="Ohm R.A."/>
            <person name="Otillar R."/>
            <person name="Martin J."/>
            <person name="Schackwitz W."/>
            <person name="Grimwood J."/>
            <person name="MohdZainudin N."/>
            <person name="Xue C."/>
            <person name="Wang R."/>
            <person name="Manning V.A."/>
            <person name="Dhillon B."/>
            <person name="Tu Z.J."/>
            <person name="Steffenson B.J."/>
            <person name="Salamov A."/>
            <person name="Sun H."/>
            <person name="Lowry S."/>
            <person name="LaButti K."/>
            <person name="Han J."/>
            <person name="Copeland A."/>
            <person name="Lindquist E."/>
            <person name="Barry K."/>
            <person name="Schmutz J."/>
            <person name="Baker S.E."/>
            <person name="Ciuffetti L.M."/>
            <person name="Grigoriev I.V."/>
            <person name="Zhong S."/>
            <person name="Turgeon B.G."/>
        </authorList>
    </citation>
    <scope>NUCLEOTIDE SEQUENCE [LARGE SCALE GENOMIC DNA]</scope>
    <source>
        <strain evidence="2 3">26-R-13</strain>
    </source>
</reference>
<dbReference type="RefSeq" id="XP_007712976.1">
    <property type="nucleotide sequence ID" value="XM_007714786.1"/>
</dbReference>
<sequence>MATACSGQCQLSIKNVLRQPVGAQGASGNNIPQNAHVAPCPGRLRKRLCYRRRRTALDKRPEVMATASRLGDCSKRWGEDTHPAVPRAPCQIRGGSHTRSAQARQACCDVSRRMRGQLPVGHDGQQVEARPSLRGNQRKRRDTQTCNAFEASAAHTPGQGSGASVGSLRRKMRRRPGQLGLAVRASGERVQIAAVLLGGSDAHRTGPDGSNHLSCQPLLFSINPSTRRLHRLASGQRASSIVALELLIHYAPPGVTSTSPSFDPSGLGRARRNTSILMPFLNAEAPCLSHAILLRCKRHASPTTLSPMARPWLLDASAACPARCDDPVGASVQLLDALLFALVFDVRITVDGCTASVPGTSRERCSQRCSTVGRLGEHLQNRQAAPMPAVLAVAGHMQ</sequence>
<accession>W6YMW8</accession>